<evidence type="ECO:0000256" key="4">
    <source>
        <dbReference type="ARBA" id="ARBA00023040"/>
    </source>
</evidence>
<evidence type="ECO:0000313" key="8">
    <source>
        <dbReference type="EnsemblMetazoa" id="PPA38628.1"/>
    </source>
</evidence>
<keyword evidence="9" id="KW-1185">Reference proteome</keyword>
<gene>
    <name evidence="8" type="primary">WBGene00276997</name>
</gene>
<proteinExistence type="predicted"/>
<dbReference type="EnsemblMetazoa" id="PPA38628.1">
    <property type="protein sequence ID" value="PPA38628.1"/>
    <property type="gene ID" value="WBGene00276997"/>
</dbReference>
<reference evidence="8" key="2">
    <citation type="submission" date="2022-06" db="UniProtKB">
        <authorList>
            <consortium name="EnsemblMetazoa"/>
        </authorList>
    </citation>
    <scope>IDENTIFICATION</scope>
    <source>
        <strain evidence="8">PS312</strain>
    </source>
</reference>
<evidence type="ECO:0000256" key="2">
    <source>
        <dbReference type="ARBA" id="ARBA00022692"/>
    </source>
</evidence>
<evidence type="ECO:0000256" key="6">
    <source>
        <dbReference type="ARBA" id="ARBA00023170"/>
    </source>
</evidence>
<keyword evidence="3" id="KW-1133">Transmembrane helix</keyword>
<evidence type="ECO:0000256" key="3">
    <source>
        <dbReference type="ARBA" id="ARBA00022989"/>
    </source>
</evidence>
<evidence type="ECO:0000256" key="5">
    <source>
        <dbReference type="ARBA" id="ARBA00023136"/>
    </source>
</evidence>
<dbReference type="GO" id="GO:0005886">
    <property type="term" value="C:plasma membrane"/>
    <property type="evidence" value="ECO:0000318"/>
    <property type="project" value="GO_Central"/>
</dbReference>
<dbReference type="PROSITE" id="PS50262">
    <property type="entry name" value="G_PROTEIN_RECEP_F1_2"/>
    <property type="match status" value="1"/>
</dbReference>
<dbReference type="GO" id="GO:0007186">
    <property type="term" value="P:G protein-coupled receptor signaling pathway"/>
    <property type="evidence" value="ECO:0000318"/>
    <property type="project" value="GO_Central"/>
</dbReference>
<evidence type="ECO:0000256" key="1">
    <source>
        <dbReference type="ARBA" id="ARBA00004141"/>
    </source>
</evidence>
<dbReference type="PANTHER" id="PTHR24235:SF18">
    <property type="entry name" value="G-PROTEIN COUPLED RECEPTORS FAMILY 1 PROFILE DOMAIN-CONTAINING PROTEIN"/>
    <property type="match status" value="1"/>
</dbReference>
<keyword evidence="5" id="KW-0472">Membrane</keyword>
<sequence>MINYSRAIKIVLFIWILGYSLALPLGIFSEAVKYENYCGEFCEENWPDYSNDTGYSRLRRMYGFAVLILQFAFPVIISSMCYIAISRVMNEQIIRRRGQQLLPSAERRLRDKKNRANRMMVYMVGGLLIAWMPLNLVNLYRDFFDITSFGPWYSTVFAFSHVIAMMSGVVNPVIYSWFNPSFRSAIQNLIRRCVGGPLEMRRDSEVRPLKHQIIIVALDKNGVTNEESL</sequence>
<evidence type="ECO:0000313" key="9">
    <source>
        <dbReference type="Proteomes" id="UP000005239"/>
    </source>
</evidence>
<dbReference type="SUPFAM" id="SSF81321">
    <property type="entry name" value="Family A G protein-coupled receptor-like"/>
    <property type="match status" value="1"/>
</dbReference>
<reference evidence="9" key="1">
    <citation type="journal article" date="2008" name="Nat. Genet.">
        <title>The Pristionchus pacificus genome provides a unique perspective on nematode lifestyle and parasitism.</title>
        <authorList>
            <person name="Dieterich C."/>
            <person name="Clifton S.W."/>
            <person name="Schuster L.N."/>
            <person name="Chinwalla A."/>
            <person name="Delehaunty K."/>
            <person name="Dinkelacker I."/>
            <person name="Fulton L."/>
            <person name="Fulton R."/>
            <person name="Godfrey J."/>
            <person name="Minx P."/>
            <person name="Mitreva M."/>
            <person name="Roeseler W."/>
            <person name="Tian H."/>
            <person name="Witte H."/>
            <person name="Yang S.P."/>
            <person name="Wilson R.K."/>
            <person name="Sommer R.J."/>
        </authorList>
    </citation>
    <scope>NUCLEOTIDE SEQUENCE [LARGE SCALE GENOMIC DNA]</scope>
    <source>
        <strain evidence="9">PS312</strain>
    </source>
</reference>
<comment type="subcellular location">
    <subcellularLocation>
        <location evidence="1">Membrane</location>
        <topology evidence="1">Multi-pass membrane protein</topology>
    </subcellularLocation>
</comment>
<keyword evidence="2" id="KW-0812">Transmembrane</keyword>
<keyword evidence="4" id="KW-0297">G-protein coupled receptor</keyword>
<dbReference type="AlphaFoldDB" id="A0A2A6BYG5"/>
<dbReference type="PRINTS" id="PR00237">
    <property type="entry name" value="GPCRRHODOPSN"/>
</dbReference>
<accession>A0A8R1UTL0</accession>
<dbReference type="GO" id="GO:0042923">
    <property type="term" value="F:neuropeptide binding"/>
    <property type="evidence" value="ECO:0000318"/>
    <property type="project" value="GO_Central"/>
</dbReference>
<dbReference type="PANTHER" id="PTHR24235">
    <property type="entry name" value="NEUROPEPTIDE Y RECEPTOR"/>
    <property type="match status" value="1"/>
</dbReference>
<protein>
    <submittedName>
        <fullName evidence="8">Npr-3</fullName>
    </submittedName>
</protein>
<dbReference type="Proteomes" id="UP000005239">
    <property type="component" value="Unassembled WGS sequence"/>
</dbReference>
<dbReference type="Pfam" id="PF00001">
    <property type="entry name" value="7tm_1"/>
    <property type="match status" value="1"/>
</dbReference>
<dbReference type="GO" id="GO:0043005">
    <property type="term" value="C:neuron projection"/>
    <property type="evidence" value="ECO:0000318"/>
    <property type="project" value="GO_Central"/>
</dbReference>
<dbReference type="InterPro" id="IPR000276">
    <property type="entry name" value="GPCR_Rhodpsn"/>
</dbReference>
<organism evidence="8 9">
    <name type="scientific">Pristionchus pacificus</name>
    <name type="common">Parasitic nematode worm</name>
    <dbReference type="NCBI Taxonomy" id="54126"/>
    <lineage>
        <taxon>Eukaryota</taxon>
        <taxon>Metazoa</taxon>
        <taxon>Ecdysozoa</taxon>
        <taxon>Nematoda</taxon>
        <taxon>Chromadorea</taxon>
        <taxon>Rhabditida</taxon>
        <taxon>Rhabditina</taxon>
        <taxon>Diplogasteromorpha</taxon>
        <taxon>Diplogasteroidea</taxon>
        <taxon>Neodiplogasteridae</taxon>
        <taxon>Pristionchus</taxon>
    </lineage>
</organism>
<name>A0A2A6BYG5_PRIPA</name>
<dbReference type="OrthoDB" id="9046662at2759"/>
<dbReference type="InterPro" id="IPR017452">
    <property type="entry name" value="GPCR_Rhodpsn_7TM"/>
</dbReference>
<evidence type="ECO:0000256" key="7">
    <source>
        <dbReference type="ARBA" id="ARBA00023224"/>
    </source>
</evidence>
<dbReference type="GO" id="GO:0008188">
    <property type="term" value="F:neuropeptide receptor activity"/>
    <property type="evidence" value="ECO:0000318"/>
    <property type="project" value="GO_Central"/>
</dbReference>
<accession>A0A2A6BYG5</accession>
<keyword evidence="6" id="KW-0675">Receptor</keyword>
<dbReference type="Gene3D" id="1.20.1070.10">
    <property type="entry name" value="Rhodopsin 7-helix transmembrane proteins"/>
    <property type="match status" value="1"/>
</dbReference>
<keyword evidence="7" id="KW-0807">Transducer</keyword>